<dbReference type="EMBL" id="CADCUM010000097">
    <property type="protein sequence ID" value="CAA9393369.1"/>
    <property type="molecule type" value="Genomic_DNA"/>
</dbReference>
<protein>
    <submittedName>
        <fullName evidence="2">Maltodextrin ABC transporter, permease protein MdxG</fullName>
    </submittedName>
</protein>
<organism evidence="2">
    <name type="scientific">uncultured Nocardioides sp</name>
    <dbReference type="NCBI Taxonomy" id="198441"/>
    <lineage>
        <taxon>Bacteria</taxon>
        <taxon>Bacillati</taxon>
        <taxon>Actinomycetota</taxon>
        <taxon>Actinomycetes</taxon>
        <taxon>Propionibacteriales</taxon>
        <taxon>Nocardioidaceae</taxon>
        <taxon>Nocardioides</taxon>
        <taxon>environmental samples</taxon>
    </lineage>
</organism>
<accession>A0A6J4NVB5</accession>
<dbReference type="AlphaFoldDB" id="A0A6J4NVB5"/>
<feature type="non-terminal residue" evidence="2">
    <location>
        <position position="306"/>
    </location>
</feature>
<proteinExistence type="predicted"/>
<reference evidence="2" key="1">
    <citation type="submission" date="2020-02" db="EMBL/GenBank/DDBJ databases">
        <authorList>
            <person name="Meier V. D."/>
        </authorList>
    </citation>
    <scope>NUCLEOTIDE SEQUENCE</scope>
    <source>
        <strain evidence="2">AVDCRST_MAG32</strain>
    </source>
</reference>
<feature type="compositionally biased region" description="Basic residues" evidence="1">
    <location>
        <begin position="7"/>
        <end position="17"/>
    </location>
</feature>
<feature type="region of interest" description="Disordered" evidence="1">
    <location>
        <begin position="1"/>
        <end position="117"/>
    </location>
</feature>
<feature type="region of interest" description="Disordered" evidence="1">
    <location>
        <begin position="197"/>
        <end position="224"/>
    </location>
</feature>
<sequence>DHDAPSRRRCRVHRHRDRHDEGTGPPGPQAPRTVPPGQRRPARHADHRDVHRAVPGPVGAAELDQAGQRDPSLGDRALRQPDAGELPHRAHQHRLPRLVPQLGRGRRLHDAHRHQHVRVGRLRAEPLQLPRQARPDVGLPAHPDVPRGDPHRADLHDHGRAGAHRHQGLAGHRLLHRCRAVLRLDAPRLLRHDPARARRGGRAGRTGPLRHVLPDHPAARPTRARRHGVLHVPHRVGRGRVRHRVHAGKRPLHPGGRTAAVRASVQSSVGAPHGRRRADHRSGGGGVLLRPAPPRRRTHRWWHEGL</sequence>
<evidence type="ECO:0000313" key="2">
    <source>
        <dbReference type="EMBL" id="CAA9393369.1"/>
    </source>
</evidence>
<feature type="compositionally biased region" description="Basic residues" evidence="1">
    <location>
        <begin position="104"/>
        <end position="117"/>
    </location>
</feature>
<gene>
    <name evidence="2" type="ORF">AVDCRST_MAG32-2486</name>
</gene>
<feature type="non-terminal residue" evidence="2">
    <location>
        <position position="1"/>
    </location>
</feature>
<feature type="compositionally biased region" description="Basic and acidic residues" evidence="1">
    <location>
        <begin position="144"/>
        <end position="160"/>
    </location>
</feature>
<feature type="compositionally biased region" description="Basic and acidic residues" evidence="1">
    <location>
        <begin position="43"/>
        <end position="52"/>
    </location>
</feature>
<feature type="region of interest" description="Disordered" evidence="1">
    <location>
        <begin position="267"/>
        <end position="306"/>
    </location>
</feature>
<feature type="region of interest" description="Disordered" evidence="1">
    <location>
        <begin position="132"/>
        <end position="169"/>
    </location>
</feature>
<evidence type="ECO:0000256" key="1">
    <source>
        <dbReference type="SAM" id="MobiDB-lite"/>
    </source>
</evidence>
<name>A0A6J4NVB5_9ACTN</name>